<evidence type="ECO:0000313" key="20">
    <source>
        <dbReference type="Proteomes" id="UP000199691"/>
    </source>
</evidence>
<evidence type="ECO:0000259" key="18">
    <source>
        <dbReference type="PROSITE" id="PS52019"/>
    </source>
</evidence>
<dbReference type="InterPro" id="IPR014031">
    <property type="entry name" value="Ketoacyl_synth_C"/>
</dbReference>
<dbReference type="GO" id="GO:0004312">
    <property type="term" value="F:fatty acid synthase activity"/>
    <property type="evidence" value="ECO:0007669"/>
    <property type="project" value="TreeGrafter"/>
</dbReference>
<evidence type="ECO:0000313" key="19">
    <source>
        <dbReference type="EMBL" id="SDP97547.1"/>
    </source>
</evidence>
<comment type="catalytic activity">
    <reaction evidence="9">
        <text>6 (S)-methylmalonyl-CoA + propanoyl-CoA + 6 NADPH + 12 H(+) = 6-deoxyerythronolide B + 6 CO2 + 6 NADP(+) + 7 CoA + H2O</text>
        <dbReference type="Rhea" id="RHEA:23068"/>
        <dbReference type="ChEBI" id="CHEBI:15377"/>
        <dbReference type="ChEBI" id="CHEBI:15378"/>
        <dbReference type="ChEBI" id="CHEBI:16089"/>
        <dbReference type="ChEBI" id="CHEBI:16526"/>
        <dbReference type="ChEBI" id="CHEBI:57287"/>
        <dbReference type="ChEBI" id="CHEBI:57327"/>
        <dbReference type="ChEBI" id="CHEBI:57392"/>
        <dbReference type="ChEBI" id="CHEBI:57783"/>
        <dbReference type="ChEBI" id="CHEBI:58349"/>
        <dbReference type="EC" id="2.3.1.94"/>
    </reaction>
</comment>
<dbReference type="Pfam" id="PF02801">
    <property type="entry name" value="Ketoacyl-synt_C"/>
    <property type="match status" value="2"/>
</dbReference>
<dbReference type="InterPro" id="IPR009081">
    <property type="entry name" value="PP-bd_ACP"/>
</dbReference>
<dbReference type="InterPro" id="IPR001227">
    <property type="entry name" value="Ac_transferase_dom_sf"/>
</dbReference>
<dbReference type="Pfam" id="PF16197">
    <property type="entry name" value="KAsynt_C_assoc"/>
    <property type="match status" value="2"/>
</dbReference>
<dbReference type="PANTHER" id="PTHR43775:SF51">
    <property type="entry name" value="INACTIVE PHENOLPHTHIOCEROL SYNTHESIS POLYKETIDE SYNTHASE TYPE I PKS1-RELATED"/>
    <property type="match status" value="1"/>
</dbReference>
<dbReference type="GO" id="GO:0031177">
    <property type="term" value="F:phosphopantetheine binding"/>
    <property type="evidence" value="ECO:0007669"/>
    <property type="project" value="InterPro"/>
</dbReference>
<dbReference type="SMART" id="SM00827">
    <property type="entry name" value="PKS_AT"/>
    <property type="match status" value="1"/>
</dbReference>
<dbReference type="GO" id="GO:0047879">
    <property type="term" value="F:erythronolide synthase activity"/>
    <property type="evidence" value="ECO:0007669"/>
    <property type="project" value="UniProtKB-EC"/>
</dbReference>
<keyword evidence="4 19" id="KW-0808">Transferase</keyword>
<dbReference type="InterPro" id="IPR032821">
    <property type="entry name" value="PKS_assoc"/>
</dbReference>
<dbReference type="SMART" id="SM00825">
    <property type="entry name" value="PKS_KS"/>
    <property type="match status" value="2"/>
</dbReference>
<dbReference type="GO" id="GO:0033068">
    <property type="term" value="P:macrolide biosynthetic process"/>
    <property type="evidence" value="ECO:0007669"/>
    <property type="project" value="UniProtKB-ARBA"/>
</dbReference>
<dbReference type="SMART" id="SM01294">
    <property type="entry name" value="PKS_PP_betabranch"/>
    <property type="match status" value="2"/>
</dbReference>
<comment type="subunit">
    <text evidence="12">Homodimer. Erythronolide synthase is composed of EryAI, EryAII and EryAIII multimodular (2 modules) polypeptides each coding for a functional synthase subunit which participates in 2 of the six FAS-like elongation steps required for formation of the polyketide. Module 1, 2, 3, 4, 5, and 6 participating in biosynthesis steps 1, 2, 3, 4, 5, and 6, respectively.</text>
</comment>
<evidence type="ECO:0000256" key="10">
    <source>
        <dbReference type="ARBA" id="ARBA00060158"/>
    </source>
</evidence>
<feature type="domain" description="PKS/mFAS DH" evidence="18">
    <location>
        <begin position="2163"/>
        <end position="2436"/>
    </location>
</feature>
<dbReference type="InterPro" id="IPR042104">
    <property type="entry name" value="PKS_dehydratase_sf"/>
</dbReference>
<dbReference type="InterPro" id="IPR018201">
    <property type="entry name" value="Ketoacyl_synth_AS"/>
</dbReference>
<evidence type="ECO:0000256" key="11">
    <source>
        <dbReference type="ARBA" id="ARBA00060622"/>
    </source>
</evidence>
<evidence type="ECO:0000256" key="5">
    <source>
        <dbReference type="ARBA" id="ARBA00022737"/>
    </source>
</evidence>
<dbReference type="InterPro" id="IPR016036">
    <property type="entry name" value="Malonyl_transacylase_ACP-bd"/>
</dbReference>
<comment type="pathway">
    <text evidence="11">Antibiotic biosynthesis; erythromycin biosynthesis.</text>
</comment>
<dbReference type="InterPro" id="IPR020806">
    <property type="entry name" value="PKS_PP-bd"/>
</dbReference>
<feature type="region of interest" description="N-terminal hotdog fold" evidence="14">
    <location>
        <begin position="2163"/>
        <end position="2288"/>
    </location>
</feature>
<dbReference type="Gene3D" id="1.10.1200.10">
    <property type="entry name" value="ACP-like"/>
    <property type="match status" value="2"/>
</dbReference>
<dbReference type="FunFam" id="3.40.366.10:FF:000002">
    <property type="entry name" value="Probable polyketide synthase 2"/>
    <property type="match status" value="1"/>
</dbReference>
<dbReference type="InterPro" id="IPR016035">
    <property type="entry name" value="Acyl_Trfase/lysoPLipase"/>
</dbReference>
<dbReference type="InterPro" id="IPR036291">
    <property type="entry name" value="NAD(P)-bd_dom_sf"/>
</dbReference>
<dbReference type="SMART" id="SM00822">
    <property type="entry name" value="PKS_KR"/>
    <property type="match status" value="1"/>
</dbReference>
<dbReference type="InterPro" id="IPR049552">
    <property type="entry name" value="PKS_DH_N"/>
</dbReference>
<dbReference type="PROSITE" id="PS52019">
    <property type="entry name" value="PKS_MFAS_DH"/>
    <property type="match status" value="1"/>
</dbReference>
<dbReference type="PROSITE" id="PS50075">
    <property type="entry name" value="CARRIER"/>
    <property type="match status" value="2"/>
</dbReference>
<feature type="active site" description="Proton acceptor; for dehydratase activity" evidence="14">
    <location>
        <position position="2196"/>
    </location>
</feature>
<dbReference type="InterPro" id="IPR057326">
    <property type="entry name" value="KR_dom"/>
</dbReference>
<dbReference type="InterPro" id="IPR013968">
    <property type="entry name" value="PKS_KR"/>
</dbReference>
<protein>
    <recommendedName>
        <fullName evidence="13">6-deoxyerythronolide-B synthase</fullName>
        <ecNumber evidence="13">2.3.1.94</ecNumber>
    </recommendedName>
</protein>
<dbReference type="PROSITE" id="PS52004">
    <property type="entry name" value="KS3_2"/>
    <property type="match status" value="2"/>
</dbReference>
<dbReference type="SMART" id="SM00826">
    <property type="entry name" value="PKS_DH"/>
    <property type="match status" value="1"/>
</dbReference>
<dbReference type="STRING" id="641025.SAMN05421507_13217"/>
<keyword evidence="6" id="KW-0045">Antibiotic biosynthesis</keyword>
<feature type="domain" description="Carrier" evidence="16">
    <location>
        <begin position="1364"/>
        <end position="1439"/>
    </location>
</feature>
<dbReference type="PROSITE" id="PS00606">
    <property type="entry name" value="KS3_1"/>
    <property type="match status" value="2"/>
</dbReference>
<evidence type="ECO:0000256" key="3">
    <source>
        <dbReference type="ARBA" id="ARBA00022553"/>
    </source>
</evidence>
<dbReference type="SUPFAM" id="SSF53901">
    <property type="entry name" value="Thiolase-like"/>
    <property type="match status" value="2"/>
</dbReference>
<feature type="domain" description="Carrier" evidence="16">
    <location>
        <begin position="2461"/>
        <end position="2536"/>
    </location>
</feature>
<feature type="region of interest" description="C-terminal hotdog fold" evidence="14">
    <location>
        <begin position="2297"/>
        <end position="2436"/>
    </location>
</feature>
<keyword evidence="20" id="KW-1185">Reference proteome</keyword>
<dbReference type="Pfam" id="PF00109">
    <property type="entry name" value="ketoacyl-synt"/>
    <property type="match status" value="2"/>
</dbReference>
<dbReference type="SMART" id="SM00823">
    <property type="entry name" value="PKS_PP"/>
    <property type="match status" value="2"/>
</dbReference>
<evidence type="ECO:0000256" key="12">
    <source>
        <dbReference type="ARBA" id="ARBA00063272"/>
    </source>
</evidence>
<dbReference type="SUPFAM" id="SSF47336">
    <property type="entry name" value="ACP-like"/>
    <property type="match status" value="2"/>
</dbReference>
<dbReference type="PROSITE" id="PS00012">
    <property type="entry name" value="PHOSPHOPANTETHEINE"/>
    <property type="match status" value="1"/>
</dbReference>
<dbReference type="Pfam" id="PF08659">
    <property type="entry name" value="KR"/>
    <property type="match status" value="1"/>
</dbReference>
<reference evidence="20" key="1">
    <citation type="submission" date="2016-10" db="EMBL/GenBank/DDBJ databases">
        <authorList>
            <person name="Varghese N."/>
            <person name="Submissions S."/>
        </authorList>
    </citation>
    <scope>NUCLEOTIDE SEQUENCE [LARGE SCALE GENOMIC DNA]</scope>
    <source>
        <strain evidence="20">CGMCC 4.6609</strain>
    </source>
</reference>
<keyword evidence="7" id="KW-0511">Multifunctional enzyme</keyword>
<dbReference type="Gene3D" id="3.10.129.110">
    <property type="entry name" value="Polyketide synthase dehydratase"/>
    <property type="match status" value="1"/>
</dbReference>
<dbReference type="SUPFAM" id="SSF55048">
    <property type="entry name" value="Probable ACP-binding domain of malonyl-CoA ACP transacylase"/>
    <property type="match status" value="1"/>
</dbReference>
<evidence type="ECO:0000256" key="14">
    <source>
        <dbReference type="PROSITE-ProRule" id="PRU01363"/>
    </source>
</evidence>
<keyword evidence="5" id="KW-0677">Repeat</keyword>
<dbReference type="InterPro" id="IPR014030">
    <property type="entry name" value="Ketoacyl_synth_N"/>
</dbReference>
<dbReference type="InterPro" id="IPR020807">
    <property type="entry name" value="PKS_DH"/>
</dbReference>
<evidence type="ECO:0000256" key="15">
    <source>
        <dbReference type="SAM" id="MobiDB-lite"/>
    </source>
</evidence>
<feature type="active site" description="Proton donor; for dehydratase activity" evidence="14">
    <location>
        <position position="2358"/>
    </location>
</feature>
<dbReference type="EC" id="2.3.1.94" evidence="13"/>
<dbReference type="Pfam" id="PF08990">
    <property type="entry name" value="Docking"/>
    <property type="match status" value="1"/>
</dbReference>
<dbReference type="InterPro" id="IPR049551">
    <property type="entry name" value="PKS_DH_C"/>
</dbReference>
<dbReference type="GO" id="GO:0006633">
    <property type="term" value="P:fatty acid biosynthetic process"/>
    <property type="evidence" value="ECO:0007669"/>
    <property type="project" value="InterPro"/>
</dbReference>
<feature type="domain" description="Ketosynthase family 3 (KS3)" evidence="17">
    <location>
        <begin position="33"/>
        <end position="458"/>
    </location>
</feature>
<dbReference type="Pfam" id="PF00698">
    <property type="entry name" value="Acyl_transf_1"/>
    <property type="match status" value="2"/>
</dbReference>
<dbReference type="CDD" id="cd08952">
    <property type="entry name" value="KR_1_SDR_x"/>
    <property type="match status" value="1"/>
</dbReference>
<dbReference type="Pfam" id="PF21089">
    <property type="entry name" value="PKS_DH_N"/>
    <property type="match status" value="1"/>
</dbReference>
<dbReference type="InterPro" id="IPR049900">
    <property type="entry name" value="PKS_mFAS_DH"/>
</dbReference>
<keyword evidence="8" id="KW-0012">Acyltransferase</keyword>
<dbReference type="FunFam" id="3.40.47.10:FF:000019">
    <property type="entry name" value="Polyketide synthase type I"/>
    <property type="match status" value="2"/>
</dbReference>
<sequence length="2580" mass="270548">MAEEAKLVEYLKRVTADLRSAHRRLRELESADQEPIAIIGMSCRYPGGVASPDDLWDLVESGRGGVSGFPADRGWDLDGLYDPDPDRAGTSYTRAGGFLHDAAEFDAEFFGISPREALAMDPQQRLLLETAWEVFEHAAINPVEVRGSRTGVFAGMMYHDYATGADAVPAELEGFFASGGSGSVASGRISYVFGLEGPAVTVDTACSSSLVALHLAAQALRQGECTMALAGGVTVMATPRTFVEFSRQRGLSPDGRCKSFAAGADGTGWSEGVGMLLVERLSDARRNGRRVLAVIRASAINQDGASNGLTAPNGPSQQRVIRQALAGARLEPSDVDVVEAHGTGTRLGDPIEAQALLATYGQGRDRDRPLWLGSVKSNIGHTQAAAGVAGVIKMVQAMRHGVLPRTLHVDEPSPQVDWSAGDVRLLTEAVVWPGDRVRRAGVSSFGVSGTNAHVILEQAPEPAPAATPAAPPVLPVLLSARTPEALHEQAARVRAAAADAPPVDVAHLLATGRAALEHRAVVIAADREGMDRGLAALAGNAPAAGLVRGVARPRNPVVFVFPGQGSQWAGMAVDLLDASPVFAERMRECAAALAPHVRWSLFDVLRSGADLDRVDVVQPALWAVMVSLATLWQAHGVVPDAVVGHSQGEIAAACVAGVLSLADGARLISLRSQALTELSGLGGMASIALPADDVRDRISGFEGRVGIAAINGPRAVVVSGDPRALDDLVTACLSDGVRARLIPVDYAAHSPQVKRIRDRLLELAAPVQPRCPELPFLSTVTGDWVRGAELDAGYWYRNLRETVRFADATALLVEQGFGTFAEIAPHPVLSAAIAEHLPEDGVALGTLRRDDGGLDRFLTALAEAHVHGVPVDWRPIFTGRAAPALRLPSYPFQRERFWLNAGRPEQAGVESWRYRITWTELTGTSTTASGRWLAVLPEAAGEWERAVLAAAGADVVEVRVGPETGRDEIAARLGDVGPVDGVLALLDLEPLVALVQALGDADVHAPLWCGTRGAVSVGAGDRPAAPLAARIWGLGRVAALEHPARWGGLIDLPEVVDEAVARGLREVLGGTEDQVAVRASGTFVRRLVRAGAPRSGDWQPNGTMLITGGTGALGAHVARWAARAGAEHLVLVSRRGLAAPGAAELRDELAELGAQVTVAACDVADRDALAGLLSEIPKVDAVVHAAGVLDDGVLDSLEPHRLAEVLRPKVDAALNLHELTSGLSAFVVFSSLAGAIGGAGQANYAAGNAFLDALAEQRRADGLPATSIAWSVWGGGSGMVTATAESQLRARGVTPMSPARAVLALRQAIADDEITLVVGDVDWERFAASFTAVRPSPLLDLLPEARATAGRATTERLSGPDRDQALIDLVHGHVAAVLGHRDPAGIPAGRAFRDLGIDSLAAVELRNRLSAETGLRLPATVVFDHPNPEALVAHLRAELFGAGDLTDEQTTTAADEPIAIIGMACRFPGGVRSPDDLWRLVVGSGDAVSAFPVDRGWDLGGAVHPEIGGFLHDTAEFDAKFFGISPREALAMDPQQRLLLETAWEVFERAGLDAHSLRGSRTGVFVGSNLQDYVTVLNQAGAGLDDHVLTGNAASVVSGRISYAFGLEGPAVTVDTACSSSLVALHFAAQALRQGECTMALAGGVTVMSTPGVFVEFSRQGGLPADGRCKSFAAGADGTGWSEGVGLLLVERLSDAQRLGHRVLAVVRGSAVNQDGASNGLTAPNGPSQQRVIRQALAGARLSTEDVDVVEAHGSGTPLGDPIEAQALLATYGQGRDRDRPLWLGSVKSNIGHTQAAAGVAGVIKMVQAMRHGVLPRTLHVDEPSSHVDWSAGDVRLLTEAVAWPGERVRRAGVSAFGVSGTNAHVILEQAPVRQAAEVMPLPVVPVVLSAKSAESLIEQAHRLRSSLGEWSLADIGRSLAGRVAFDHRAAVVAGDQDAVSAGLAEAVPVRAAGGKTAFLFGGKGLPHADVGVELAAAFPAFREAWEEVQAELGSAGGAQFAVEVALFRLLESWGVRPDLVAGQSIGEVVAAHVAGVLSLADACTLASAPGSVTCSAPVIPVVLASGEDATSPAHWARQLQDRPDGVMLETAGVRSLVDLSGLGSADEVVSVVARAFERGVAVDWSAFYAGYGAQLVDVPTYAFQRKRYWPEPIGAMGKRTPEAPVPTEISALPDRDGVVCTGELSVAATPWLAEHVVAGEIVVPGAVVVALAIRAGGEVGCPEVSELTAVRPVVLRAGGRLRFQLVVDAPDDTGRRPVRFYTQPAGESRRPWTHHADGLMSSPAAEPGGTTGFGVGEAVEPKMIYDRLAEAGVTYGPVFRIVRAAWRQDDEVAFAEVSLPQERAHEAAYGLHPLLLDGAMHALSLVLPLEPGVPALPFDWSGVVVHTTGATALRVRVALTDRPATVRVSAVDTDGRPVFTVRSLTLRALSSTSSRAASAPRADAVPPLRLDRVRPEERTDVVRRWLCGHLADVLELDSAESVATGEPFVRLGMTSFAALELRNRLNAATGARLPATLVFDHPTPDAVVAHLLTELAPDPEPNGAAEPSGEMDEIDEMDVEALLRLARHNRTEKAGESNR</sequence>
<evidence type="ECO:0000259" key="16">
    <source>
        <dbReference type="PROSITE" id="PS50075"/>
    </source>
</evidence>
<dbReference type="Pfam" id="PF14765">
    <property type="entry name" value="PS-DH"/>
    <property type="match status" value="1"/>
</dbReference>
<evidence type="ECO:0000256" key="9">
    <source>
        <dbReference type="ARBA" id="ARBA00052442"/>
    </source>
</evidence>
<dbReference type="Gene3D" id="3.40.47.10">
    <property type="match status" value="2"/>
</dbReference>
<comment type="cofactor">
    <cofactor evidence="1">
        <name>pantetheine 4'-phosphate</name>
        <dbReference type="ChEBI" id="CHEBI:47942"/>
    </cofactor>
</comment>
<dbReference type="InterPro" id="IPR016039">
    <property type="entry name" value="Thiolase-like"/>
</dbReference>
<evidence type="ECO:0000256" key="2">
    <source>
        <dbReference type="ARBA" id="ARBA00022450"/>
    </source>
</evidence>
<dbReference type="Pfam" id="PF00550">
    <property type="entry name" value="PP-binding"/>
    <property type="match status" value="2"/>
</dbReference>
<evidence type="ECO:0000259" key="17">
    <source>
        <dbReference type="PROSITE" id="PS52004"/>
    </source>
</evidence>
<dbReference type="InterPro" id="IPR050091">
    <property type="entry name" value="PKS_NRPS_Biosynth_Enz"/>
</dbReference>
<dbReference type="PANTHER" id="PTHR43775">
    <property type="entry name" value="FATTY ACID SYNTHASE"/>
    <property type="match status" value="1"/>
</dbReference>
<dbReference type="Proteomes" id="UP000199691">
    <property type="component" value="Unassembled WGS sequence"/>
</dbReference>
<keyword evidence="3" id="KW-0597">Phosphoprotein</keyword>
<evidence type="ECO:0000256" key="1">
    <source>
        <dbReference type="ARBA" id="ARBA00001957"/>
    </source>
</evidence>
<dbReference type="CDD" id="cd00833">
    <property type="entry name" value="PKS"/>
    <property type="match status" value="2"/>
</dbReference>
<accession>A0A1H0X3L4</accession>
<evidence type="ECO:0000256" key="7">
    <source>
        <dbReference type="ARBA" id="ARBA00023268"/>
    </source>
</evidence>
<dbReference type="FunFam" id="1.10.1200.10:FF:000007">
    <property type="entry name" value="Probable polyketide synthase pks17"/>
    <property type="match status" value="1"/>
</dbReference>
<dbReference type="SUPFAM" id="SSF52151">
    <property type="entry name" value="FabD/lysophospholipase-like"/>
    <property type="match status" value="2"/>
</dbReference>
<dbReference type="Gene3D" id="3.40.50.720">
    <property type="entry name" value="NAD(P)-binding Rossmann-like Domain"/>
    <property type="match status" value="1"/>
</dbReference>
<feature type="domain" description="Ketosynthase family 3 (KS3)" evidence="17">
    <location>
        <begin position="1455"/>
        <end position="1870"/>
    </location>
</feature>
<dbReference type="InterPro" id="IPR036736">
    <property type="entry name" value="ACP-like_sf"/>
</dbReference>
<dbReference type="InterPro" id="IPR015083">
    <property type="entry name" value="NorB/c/GfsB-D-like_docking"/>
</dbReference>
<name>A0A1H0X3L4_9PSEU</name>
<proteinExistence type="predicted"/>
<dbReference type="SUPFAM" id="SSF51735">
    <property type="entry name" value="NAD(P)-binding Rossmann-fold domains"/>
    <property type="match status" value="2"/>
</dbReference>
<keyword evidence="2" id="KW-0596">Phosphopantetheine</keyword>
<evidence type="ECO:0000256" key="4">
    <source>
        <dbReference type="ARBA" id="ARBA00022679"/>
    </source>
</evidence>
<dbReference type="Gene3D" id="3.30.70.250">
    <property type="entry name" value="Malonyl-CoA ACP transacylase, ACP-binding"/>
    <property type="match status" value="1"/>
</dbReference>
<evidence type="ECO:0000256" key="8">
    <source>
        <dbReference type="ARBA" id="ARBA00023315"/>
    </source>
</evidence>
<dbReference type="InterPro" id="IPR020841">
    <property type="entry name" value="PKS_Beta-ketoAc_synthase_dom"/>
</dbReference>
<gene>
    <name evidence="19" type="ORF">SAMN05421507_13217</name>
</gene>
<organism evidence="19 20">
    <name type="scientific">Lentzea jiangxiensis</name>
    <dbReference type="NCBI Taxonomy" id="641025"/>
    <lineage>
        <taxon>Bacteria</taxon>
        <taxon>Bacillati</taxon>
        <taxon>Actinomycetota</taxon>
        <taxon>Actinomycetes</taxon>
        <taxon>Pseudonocardiales</taxon>
        <taxon>Pseudonocardiaceae</taxon>
        <taxon>Lentzea</taxon>
    </lineage>
</organism>
<evidence type="ECO:0000256" key="6">
    <source>
        <dbReference type="ARBA" id="ARBA00023194"/>
    </source>
</evidence>
<dbReference type="Gene3D" id="3.40.366.10">
    <property type="entry name" value="Malonyl-Coenzyme A Acyl Carrier Protein, domain 2"/>
    <property type="match status" value="2"/>
</dbReference>
<dbReference type="Gene3D" id="3.30.70.3290">
    <property type="match status" value="2"/>
</dbReference>
<feature type="region of interest" description="Disordered" evidence="15">
    <location>
        <begin position="2537"/>
        <end position="2558"/>
    </location>
</feature>
<dbReference type="InterPro" id="IPR006162">
    <property type="entry name" value="Ppantetheine_attach_site"/>
</dbReference>
<evidence type="ECO:0000256" key="13">
    <source>
        <dbReference type="ARBA" id="ARBA00066981"/>
    </source>
</evidence>
<dbReference type="InterPro" id="IPR014043">
    <property type="entry name" value="Acyl_transferase_dom"/>
</dbReference>
<dbReference type="GO" id="GO:0004315">
    <property type="term" value="F:3-oxoacyl-[acyl-carrier-protein] synthase activity"/>
    <property type="evidence" value="ECO:0007669"/>
    <property type="project" value="InterPro"/>
</dbReference>
<comment type="function">
    <text evidence="10">Involved in the biosynthesis of antibiotic erythromycin via the biosynthesis of its aglycone precursor, 6-deoxyerythronolide B (6-dEB).</text>
</comment>
<dbReference type="EMBL" id="FNIX01000032">
    <property type="protein sequence ID" value="SDP97547.1"/>
    <property type="molecule type" value="Genomic_DNA"/>
</dbReference>